<proteinExistence type="predicted"/>
<sequence>MWVDEEFKLLRDTVHTMVTSNPTPQSQEVSNGDDTAHNVSGQDDKPEDDDTPGQLDSDGLPSTLNTNQTGPPPSLDDATTIPPSQEICILKTIGVVDRILCSERHCAQCSAVIVI</sequence>
<name>A0ABD0J0H4_9CAEN</name>
<dbReference type="AlphaFoldDB" id="A0ABD0J0H4"/>
<accession>A0ABD0J0H4</accession>
<evidence type="ECO:0000313" key="2">
    <source>
        <dbReference type="EMBL" id="KAK7444866.1"/>
    </source>
</evidence>
<reference evidence="2 3" key="1">
    <citation type="journal article" date="2023" name="Sci. Data">
        <title>Genome assembly of the Korean intertidal mud-creeper Batillaria attramentaria.</title>
        <authorList>
            <person name="Patra A.K."/>
            <person name="Ho P.T."/>
            <person name="Jun S."/>
            <person name="Lee S.J."/>
            <person name="Kim Y."/>
            <person name="Won Y.J."/>
        </authorList>
    </citation>
    <scope>NUCLEOTIDE SEQUENCE [LARGE SCALE GENOMIC DNA]</scope>
    <source>
        <strain evidence="2">Wonlab-2016</strain>
    </source>
</reference>
<gene>
    <name evidence="2" type="ORF">BaRGS_00040382</name>
</gene>
<feature type="compositionally biased region" description="Polar residues" evidence="1">
    <location>
        <begin position="60"/>
        <end position="69"/>
    </location>
</feature>
<dbReference type="EMBL" id="JACVVK020000800">
    <property type="protein sequence ID" value="KAK7444866.1"/>
    <property type="molecule type" value="Genomic_DNA"/>
</dbReference>
<evidence type="ECO:0000313" key="3">
    <source>
        <dbReference type="Proteomes" id="UP001519460"/>
    </source>
</evidence>
<protein>
    <submittedName>
        <fullName evidence="2">Uncharacterized protein</fullName>
    </submittedName>
</protein>
<dbReference type="Proteomes" id="UP001519460">
    <property type="component" value="Unassembled WGS sequence"/>
</dbReference>
<feature type="compositionally biased region" description="Polar residues" evidence="1">
    <location>
        <begin position="16"/>
        <end position="41"/>
    </location>
</feature>
<comment type="caution">
    <text evidence="2">The sequence shown here is derived from an EMBL/GenBank/DDBJ whole genome shotgun (WGS) entry which is preliminary data.</text>
</comment>
<evidence type="ECO:0000256" key="1">
    <source>
        <dbReference type="SAM" id="MobiDB-lite"/>
    </source>
</evidence>
<feature type="region of interest" description="Disordered" evidence="1">
    <location>
        <begin position="15"/>
        <end position="81"/>
    </location>
</feature>
<keyword evidence="3" id="KW-1185">Reference proteome</keyword>
<organism evidence="2 3">
    <name type="scientific">Batillaria attramentaria</name>
    <dbReference type="NCBI Taxonomy" id="370345"/>
    <lineage>
        <taxon>Eukaryota</taxon>
        <taxon>Metazoa</taxon>
        <taxon>Spiralia</taxon>
        <taxon>Lophotrochozoa</taxon>
        <taxon>Mollusca</taxon>
        <taxon>Gastropoda</taxon>
        <taxon>Caenogastropoda</taxon>
        <taxon>Sorbeoconcha</taxon>
        <taxon>Cerithioidea</taxon>
        <taxon>Batillariidae</taxon>
        <taxon>Batillaria</taxon>
    </lineage>
</organism>